<evidence type="ECO:0000313" key="19">
    <source>
        <dbReference type="EMBL" id="EJT51375.1"/>
    </source>
</evidence>
<evidence type="ECO:0000256" key="16">
    <source>
        <dbReference type="SAM" id="MobiDB-lite"/>
    </source>
</evidence>
<dbReference type="GO" id="GO:0071007">
    <property type="term" value="C:U2-type catalytic step 2 spliceosome"/>
    <property type="evidence" value="ECO:0007669"/>
    <property type="project" value="TreeGrafter"/>
</dbReference>
<dbReference type="Gene3D" id="4.10.1000.10">
    <property type="entry name" value="Zinc finger, CCCH-type"/>
    <property type="match status" value="1"/>
</dbReference>
<sequence>MAPTKQDINVRQARNSETVANGHRKPALRAPTFPFCLGPNPYVRMEMGQECKICNRPFTVFRWNPGQGGRFKKTEVCTTCSKIKGVCQTCLLDLEYGLPVQVRDAALQRKNEAPTGDINKQYYIQQMERQMEESGDGMAYDSQAANAQAREMLKNLARNDPHYKRNRPHVCSFFAKGECKRGDACPFRHEAAETSASGNSQQSIKDRYYGTNDAGAQKILRAAGEAKGLKTPEDKSITTLLFLGLPSVGEDAVRTALHTAVPSVKPTDVRSVSLVTANNVAFVNFADRASAEKAAGALGLQDGIEIDGKKCKVVWGRARAGKSKAAKTVS</sequence>
<evidence type="ECO:0000256" key="15">
    <source>
        <dbReference type="PROSITE-ProRule" id="PRU00723"/>
    </source>
</evidence>
<evidence type="ECO:0000256" key="12">
    <source>
        <dbReference type="ARBA" id="ARBA00025609"/>
    </source>
</evidence>
<evidence type="ECO:0000256" key="5">
    <source>
        <dbReference type="ARBA" id="ARBA00022723"/>
    </source>
</evidence>
<dbReference type="InterPro" id="IPR039171">
    <property type="entry name" value="Cwc2/Slt11"/>
</dbReference>
<dbReference type="VEuPathDB" id="FungiDB:A1Q1_07347"/>
<evidence type="ECO:0000256" key="11">
    <source>
        <dbReference type="ARBA" id="ARBA00023242"/>
    </source>
</evidence>
<evidence type="ECO:0000256" key="7">
    <source>
        <dbReference type="ARBA" id="ARBA00022771"/>
    </source>
</evidence>
<keyword evidence="9 14" id="KW-0694">RNA-binding</keyword>
<keyword evidence="11" id="KW-0539">Nucleus</keyword>
<dbReference type="HOGENOM" id="CLU_027112_0_0_1"/>
<dbReference type="Proteomes" id="UP000002748">
    <property type="component" value="Unassembled WGS sequence"/>
</dbReference>
<evidence type="ECO:0000256" key="10">
    <source>
        <dbReference type="ARBA" id="ARBA00023187"/>
    </source>
</evidence>
<dbReference type="InterPro" id="IPR036855">
    <property type="entry name" value="Znf_CCCH_sf"/>
</dbReference>
<dbReference type="PANTHER" id="PTHR14089">
    <property type="entry name" value="PRE-MRNA-SPLICING FACTOR RBM22"/>
    <property type="match status" value="1"/>
</dbReference>
<dbReference type="InterPro" id="IPR048995">
    <property type="entry name" value="STL11/RBM22-like_N"/>
</dbReference>
<proteinExistence type="inferred from homology"/>
<dbReference type="Pfam" id="PF21369">
    <property type="entry name" value="STL11_N"/>
    <property type="match status" value="1"/>
</dbReference>
<feature type="zinc finger region" description="C3H1-type" evidence="15">
    <location>
        <begin position="165"/>
        <end position="192"/>
    </location>
</feature>
<dbReference type="GO" id="GO:0006397">
    <property type="term" value="P:mRNA processing"/>
    <property type="evidence" value="ECO:0007669"/>
    <property type="project" value="UniProtKB-KW"/>
</dbReference>
<dbReference type="GO" id="GO:0017070">
    <property type="term" value="F:U6 snRNA binding"/>
    <property type="evidence" value="ECO:0007669"/>
    <property type="project" value="TreeGrafter"/>
</dbReference>
<dbReference type="EMBL" id="ALBS01000057">
    <property type="protein sequence ID" value="EJT51375.1"/>
    <property type="molecule type" value="Genomic_DNA"/>
</dbReference>
<evidence type="ECO:0000259" key="18">
    <source>
        <dbReference type="PROSITE" id="PS50103"/>
    </source>
</evidence>
<keyword evidence="5 15" id="KW-0479">Metal-binding</keyword>
<dbReference type="SUPFAM" id="SSF54928">
    <property type="entry name" value="RNA-binding domain, RBD"/>
    <property type="match status" value="1"/>
</dbReference>
<dbReference type="InterPro" id="IPR000571">
    <property type="entry name" value="Znf_CCCH"/>
</dbReference>
<protein>
    <recommendedName>
        <fullName evidence="3">Pre-mRNA-splicing factor SLT11</fullName>
    </recommendedName>
    <alternativeName>
        <fullName evidence="13">Pre-mRNA-splicing factor slt11</fullName>
    </alternativeName>
</protein>
<evidence type="ECO:0000256" key="4">
    <source>
        <dbReference type="ARBA" id="ARBA00022664"/>
    </source>
</evidence>
<evidence type="ECO:0000256" key="9">
    <source>
        <dbReference type="ARBA" id="ARBA00022884"/>
    </source>
</evidence>
<keyword evidence="7 15" id="KW-0863">Zinc-finger</keyword>
<dbReference type="FunFam" id="4.10.1000.10:FF:000006">
    <property type="entry name" value="Putative pre-mrna-splicing factor rbm22"/>
    <property type="match status" value="1"/>
</dbReference>
<feature type="domain" description="C3H1-type" evidence="18">
    <location>
        <begin position="165"/>
        <end position="192"/>
    </location>
</feature>
<dbReference type="InterPro" id="IPR035979">
    <property type="entry name" value="RBD_domain_sf"/>
</dbReference>
<dbReference type="SUPFAM" id="SSF90229">
    <property type="entry name" value="CCCH zinc finger"/>
    <property type="match status" value="1"/>
</dbReference>
<dbReference type="KEGG" id="tasa:A1Q1_07347"/>
<dbReference type="Pfam" id="PF00642">
    <property type="entry name" value="zf-CCCH"/>
    <property type="match status" value="1"/>
</dbReference>
<evidence type="ECO:0000259" key="17">
    <source>
        <dbReference type="PROSITE" id="PS50102"/>
    </source>
</evidence>
<evidence type="ECO:0000256" key="6">
    <source>
        <dbReference type="ARBA" id="ARBA00022728"/>
    </source>
</evidence>
<dbReference type="GeneID" id="25990859"/>
<evidence type="ECO:0000313" key="20">
    <source>
        <dbReference type="Proteomes" id="UP000002748"/>
    </source>
</evidence>
<dbReference type="RefSeq" id="XP_014183058.1">
    <property type="nucleotide sequence ID" value="XM_014327583.1"/>
</dbReference>
<feature type="compositionally biased region" description="Polar residues" evidence="16">
    <location>
        <begin position="1"/>
        <end position="19"/>
    </location>
</feature>
<gene>
    <name evidence="19" type="ORF">A1Q1_07347</name>
</gene>
<dbReference type="SMART" id="SM00360">
    <property type="entry name" value="RRM"/>
    <property type="match status" value="1"/>
</dbReference>
<dbReference type="PROSITE" id="PS50102">
    <property type="entry name" value="RRM"/>
    <property type="match status" value="1"/>
</dbReference>
<organism evidence="19 20">
    <name type="scientific">Trichosporon asahii var. asahii (strain ATCC 90039 / CBS 2479 / JCM 2466 / KCTC 7840 / NBRC 103889/ NCYC 2677 / UAMH 7654)</name>
    <name type="common">Yeast</name>
    <dbReference type="NCBI Taxonomy" id="1186058"/>
    <lineage>
        <taxon>Eukaryota</taxon>
        <taxon>Fungi</taxon>
        <taxon>Dikarya</taxon>
        <taxon>Basidiomycota</taxon>
        <taxon>Agaricomycotina</taxon>
        <taxon>Tremellomycetes</taxon>
        <taxon>Trichosporonales</taxon>
        <taxon>Trichosporonaceae</taxon>
        <taxon>Trichosporon</taxon>
    </lineage>
</organism>
<dbReference type="GO" id="GO:0036002">
    <property type="term" value="F:pre-mRNA binding"/>
    <property type="evidence" value="ECO:0007669"/>
    <property type="project" value="TreeGrafter"/>
</dbReference>
<dbReference type="PROSITE" id="PS50103">
    <property type="entry name" value="ZF_C3H1"/>
    <property type="match status" value="1"/>
</dbReference>
<evidence type="ECO:0000256" key="14">
    <source>
        <dbReference type="PROSITE-ProRule" id="PRU00176"/>
    </source>
</evidence>
<evidence type="ECO:0000256" key="2">
    <source>
        <dbReference type="ARBA" id="ARBA00007781"/>
    </source>
</evidence>
<dbReference type="PANTHER" id="PTHR14089:SF6">
    <property type="entry name" value="PRE-MRNA-SPLICING FACTOR RBM22"/>
    <property type="match status" value="1"/>
</dbReference>
<dbReference type="GO" id="GO:0008380">
    <property type="term" value="P:RNA splicing"/>
    <property type="evidence" value="ECO:0007669"/>
    <property type="project" value="UniProtKB-KW"/>
</dbReference>
<comment type="subcellular location">
    <subcellularLocation>
        <location evidence="1">Nucleus</location>
    </subcellularLocation>
</comment>
<dbReference type="Gene3D" id="3.30.70.330">
    <property type="match status" value="1"/>
</dbReference>
<evidence type="ECO:0000256" key="13">
    <source>
        <dbReference type="ARBA" id="ARBA00069020"/>
    </source>
</evidence>
<keyword evidence="4" id="KW-0507">mRNA processing</keyword>
<dbReference type="SMART" id="SM00356">
    <property type="entry name" value="ZnF_C3H1"/>
    <property type="match status" value="1"/>
</dbReference>
<keyword evidence="6" id="KW-0747">Spliceosome</keyword>
<keyword evidence="8 15" id="KW-0862">Zinc</keyword>
<name>J4UI92_TRIAS</name>
<comment type="caution">
    <text evidence="19">The sequence shown here is derived from an EMBL/GenBank/DDBJ whole genome shotgun (WGS) entry which is preliminary data.</text>
</comment>
<evidence type="ECO:0000256" key="1">
    <source>
        <dbReference type="ARBA" id="ARBA00004123"/>
    </source>
</evidence>
<feature type="domain" description="RRM" evidence="17">
    <location>
        <begin position="238"/>
        <end position="318"/>
    </location>
</feature>
<dbReference type="InterPro" id="IPR000504">
    <property type="entry name" value="RRM_dom"/>
</dbReference>
<evidence type="ECO:0000256" key="3">
    <source>
        <dbReference type="ARBA" id="ARBA00019060"/>
    </source>
</evidence>
<dbReference type="GO" id="GO:0071006">
    <property type="term" value="C:U2-type catalytic step 1 spliceosome"/>
    <property type="evidence" value="ECO:0007669"/>
    <property type="project" value="TreeGrafter"/>
</dbReference>
<evidence type="ECO:0000256" key="8">
    <source>
        <dbReference type="ARBA" id="ARBA00022833"/>
    </source>
</evidence>
<keyword evidence="10" id="KW-0508">mRNA splicing</keyword>
<comment type="similarity">
    <text evidence="2">Belongs to the SLT11 family.</text>
</comment>
<reference evidence="19 20" key="1">
    <citation type="journal article" date="2012" name="Eukaryot. Cell">
        <title>Draft genome sequence of CBS 2479, the standard type strain of Trichosporon asahii.</title>
        <authorList>
            <person name="Yang R.Y."/>
            <person name="Li H.T."/>
            <person name="Zhu H."/>
            <person name="Zhou G.P."/>
            <person name="Wang M."/>
            <person name="Wang L."/>
        </authorList>
    </citation>
    <scope>NUCLEOTIDE SEQUENCE [LARGE SCALE GENOMIC DNA]</scope>
    <source>
        <strain evidence="20">ATCC 90039 / CBS 2479 / JCM 2466 / KCTC 7840 / NCYC 2677 / UAMH 7654</strain>
    </source>
</reference>
<dbReference type="GO" id="GO:0000974">
    <property type="term" value="C:Prp19 complex"/>
    <property type="evidence" value="ECO:0007669"/>
    <property type="project" value="TreeGrafter"/>
</dbReference>
<dbReference type="InterPro" id="IPR012677">
    <property type="entry name" value="Nucleotide-bd_a/b_plait_sf"/>
</dbReference>
<dbReference type="GO" id="GO:0008270">
    <property type="term" value="F:zinc ion binding"/>
    <property type="evidence" value="ECO:0007669"/>
    <property type="project" value="UniProtKB-KW"/>
</dbReference>
<comment type="function">
    <text evidence="12">Involved in pre-mRNA splicing. Facilitates the cooperative formation of U2/U6 helix II in association with stem II in the spliceosome. Binds to RNA.</text>
</comment>
<dbReference type="AlphaFoldDB" id="J4UI92"/>
<feature type="region of interest" description="Disordered" evidence="16">
    <location>
        <begin position="1"/>
        <end position="23"/>
    </location>
</feature>
<accession>J4UI92</accession>
<dbReference type="OrthoDB" id="10259600at2759"/>